<dbReference type="InterPro" id="IPR025566">
    <property type="entry name" value="DUF4331"/>
</dbReference>
<dbReference type="Proteomes" id="UP001551482">
    <property type="component" value="Unassembled WGS sequence"/>
</dbReference>
<dbReference type="RefSeq" id="WP_358350267.1">
    <property type="nucleotide sequence ID" value="NZ_JBEZFP010000012.1"/>
</dbReference>
<organism evidence="1 2">
    <name type="scientific">Streptodolium elevatio</name>
    <dbReference type="NCBI Taxonomy" id="3157996"/>
    <lineage>
        <taxon>Bacteria</taxon>
        <taxon>Bacillati</taxon>
        <taxon>Actinomycetota</taxon>
        <taxon>Actinomycetes</taxon>
        <taxon>Kitasatosporales</taxon>
        <taxon>Streptomycetaceae</taxon>
        <taxon>Streptodolium</taxon>
    </lineage>
</organism>
<dbReference type="Pfam" id="PF14224">
    <property type="entry name" value="DUF4331"/>
    <property type="match status" value="1"/>
</dbReference>
<name>A0ABV3DBQ9_9ACTN</name>
<evidence type="ECO:0000313" key="1">
    <source>
        <dbReference type="EMBL" id="MEU8133195.1"/>
    </source>
</evidence>
<evidence type="ECO:0000313" key="2">
    <source>
        <dbReference type="Proteomes" id="UP001551482"/>
    </source>
</evidence>
<accession>A0ABV3DBQ9</accession>
<reference evidence="1 2" key="1">
    <citation type="submission" date="2024-06" db="EMBL/GenBank/DDBJ databases">
        <title>The Natural Products Discovery Center: Release of the First 8490 Sequenced Strains for Exploring Actinobacteria Biosynthetic Diversity.</title>
        <authorList>
            <person name="Kalkreuter E."/>
            <person name="Kautsar S.A."/>
            <person name="Yang D."/>
            <person name="Bader C.D."/>
            <person name="Teijaro C.N."/>
            <person name="Fluegel L."/>
            <person name="Davis C.M."/>
            <person name="Simpson J.R."/>
            <person name="Lauterbach L."/>
            <person name="Steele A.D."/>
            <person name="Gui C."/>
            <person name="Meng S."/>
            <person name="Li G."/>
            <person name="Viehrig K."/>
            <person name="Ye F."/>
            <person name="Su P."/>
            <person name="Kiefer A.F."/>
            <person name="Nichols A."/>
            <person name="Cepeda A.J."/>
            <person name="Yan W."/>
            <person name="Fan B."/>
            <person name="Jiang Y."/>
            <person name="Adhikari A."/>
            <person name="Zheng C.-J."/>
            <person name="Schuster L."/>
            <person name="Cowan T.M."/>
            <person name="Smanski M.J."/>
            <person name="Chevrette M.G."/>
            <person name="De Carvalho L.P.S."/>
            <person name="Shen B."/>
        </authorList>
    </citation>
    <scope>NUCLEOTIDE SEQUENCE [LARGE SCALE GENOMIC DNA]</scope>
    <source>
        <strain evidence="1 2">NPDC048946</strain>
    </source>
</reference>
<protein>
    <submittedName>
        <fullName evidence="1">DUF4331 domain-containing protein</fullName>
    </submittedName>
</protein>
<dbReference type="EMBL" id="JBEZFP010000012">
    <property type="protein sequence ID" value="MEU8133195.1"/>
    <property type="molecule type" value="Genomic_DNA"/>
</dbReference>
<proteinExistence type="predicted"/>
<sequence>MIRTTGTAGRPGTAAHISAPRRRLTPAVALLGAGAFLATATVALPGSGPAGASSHREAPLIATSPQLDNTDVYAFVSPDKTDSVTLIANFVPFQEPNGGPNFYPFAADARYNLNVDADGDAKPDVTYRFTFKNQDKRGTSTFLYNNGPVTSLDDENLLFRQTYTVEEIRPGKAPRKLVENAVAAPSNVGKASMPNYGALRDAALTDVPGGGKVFAGQTEDPFFLDLRVFDLLYGGDLSEVGQDTVAGYNVNTIVLQLPKDTLALNGDAARNPVIGIWSTTERRGFDIVTEDGKNRDWGKFVQVSRLGNPLVNEVVVPAALKDRFNALTPDQDAKVPELVDRVNNPEVPQLIEKIYGLKAPATPRADLVEIFLTGIAKATNGPIQADLNSQLLNKDVDPKKFVPAEELRLNMSVPPAAKPNRLGVLGGDLAGFPNGRRLTDDVLDIELQALEGAAATGKLVPALAKGDMVDVNNKGFGNSFPYVGLPEYWPVNRALPKS</sequence>
<comment type="caution">
    <text evidence="1">The sequence shown here is derived from an EMBL/GenBank/DDBJ whole genome shotgun (WGS) entry which is preliminary data.</text>
</comment>
<keyword evidence="2" id="KW-1185">Reference proteome</keyword>
<gene>
    <name evidence="1" type="ORF">AB0C36_06765</name>
</gene>